<reference evidence="3" key="1">
    <citation type="submission" date="2010-08" db="EMBL/GenBank/DDBJ databases">
        <authorList>
            <consortium name="Caenorhabditis japonica Sequencing Consortium"/>
            <person name="Wilson R.K."/>
        </authorList>
    </citation>
    <scope>NUCLEOTIDE SEQUENCE [LARGE SCALE GENOMIC DNA]</scope>
    <source>
        <strain evidence="3">DF5081</strain>
    </source>
</reference>
<keyword evidence="3" id="KW-1185">Reference proteome</keyword>
<reference evidence="2" key="2">
    <citation type="submission" date="2022-06" db="UniProtKB">
        <authorList>
            <consortium name="EnsemblMetazoa"/>
        </authorList>
    </citation>
    <scope>IDENTIFICATION</scope>
    <source>
        <strain evidence="2">DF5081</strain>
    </source>
</reference>
<dbReference type="AlphaFoldDB" id="A0A8R1EI56"/>
<protein>
    <recommendedName>
        <fullName evidence="1">Transposable element Tc3 transposase-like DNA-binding HTH domain-containing protein</fullName>
    </recommendedName>
</protein>
<dbReference type="Gene3D" id="1.10.10.10">
    <property type="entry name" value="Winged helix-like DNA-binding domain superfamily/Winged helix DNA-binding domain"/>
    <property type="match status" value="1"/>
</dbReference>
<organism evidence="2 3">
    <name type="scientific">Caenorhabditis japonica</name>
    <dbReference type="NCBI Taxonomy" id="281687"/>
    <lineage>
        <taxon>Eukaryota</taxon>
        <taxon>Metazoa</taxon>
        <taxon>Ecdysozoa</taxon>
        <taxon>Nematoda</taxon>
        <taxon>Chromadorea</taxon>
        <taxon>Rhabditida</taxon>
        <taxon>Rhabditina</taxon>
        <taxon>Rhabditomorpha</taxon>
        <taxon>Rhabditoidea</taxon>
        <taxon>Rhabditidae</taxon>
        <taxon>Peloderinae</taxon>
        <taxon>Caenorhabditis</taxon>
    </lineage>
</organism>
<dbReference type="InterPro" id="IPR036388">
    <property type="entry name" value="WH-like_DNA-bd_sf"/>
</dbReference>
<evidence type="ECO:0000259" key="1">
    <source>
        <dbReference type="Pfam" id="PF21517"/>
    </source>
</evidence>
<evidence type="ECO:0000313" key="2">
    <source>
        <dbReference type="EnsemblMetazoa" id="CJA35446.1"/>
    </source>
</evidence>
<accession>A0A8R1EI56</accession>
<evidence type="ECO:0000313" key="3">
    <source>
        <dbReference type="Proteomes" id="UP000005237"/>
    </source>
</evidence>
<sequence length="69" mass="8116">MVCNRSSTKGRQRKVSAREERYVLRVLLNSPKCFKKQGELDLNVCKSTIQNVIKTSGIIVRQKWSKYWK</sequence>
<dbReference type="InterPro" id="IPR048703">
    <property type="entry name" value="Tnp_Tc3-like_HTH"/>
</dbReference>
<feature type="domain" description="Transposable element Tc3 transposase-like DNA-binding HTH" evidence="1">
    <location>
        <begin position="18"/>
        <end position="56"/>
    </location>
</feature>
<proteinExistence type="predicted"/>
<dbReference type="EnsemblMetazoa" id="CJA35446.1">
    <property type="protein sequence ID" value="CJA35446.1"/>
    <property type="gene ID" value="WBGene00211293"/>
</dbReference>
<dbReference type="Pfam" id="PF21517">
    <property type="entry name" value="HTH_Tnp_Tc3_2_like"/>
    <property type="match status" value="1"/>
</dbReference>
<name>A0A8R1EI56_CAEJA</name>
<dbReference type="Proteomes" id="UP000005237">
    <property type="component" value="Unassembled WGS sequence"/>
</dbReference>